<comment type="caution">
    <text evidence="1">The sequence shown here is derived from an EMBL/GenBank/DDBJ whole genome shotgun (WGS) entry which is preliminary data.</text>
</comment>
<dbReference type="EMBL" id="CM043032">
    <property type="protein sequence ID" value="KAI4583516.1"/>
    <property type="molecule type" value="Genomic_DNA"/>
</dbReference>
<dbReference type="Proteomes" id="UP001057279">
    <property type="component" value="Linkage Group LG07"/>
</dbReference>
<evidence type="ECO:0000313" key="2">
    <source>
        <dbReference type="Proteomes" id="UP001057279"/>
    </source>
</evidence>
<organism evidence="1 2">
    <name type="scientific">Ovis ammon polii x Ovis aries</name>
    <dbReference type="NCBI Taxonomy" id="2918886"/>
    <lineage>
        <taxon>Eukaryota</taxon>
        <taxon>Metazoa</taxon>
        <taxon>Chordata</taxon>
        <taxon>Craniata</taxon>
        <taxon>Vertebrata</taxon>
        <taxon>Euteleostomi</taxon>
        <taxon>Mammalia</taxon>
        <taxon>Eutheria</taxon>
        <taxon>Laurasiatheria</taxon>
        <taxon>Artiodactyla</taxon>
        <taxon>Ruminantia</taxon>
        <taxon>Pecora</taxon>
        <taxon>Bovidae</taxon>
        <taxon>Caprinae</taxon>
        <taxon>Ovis</taxon>
    </lineage>
</organism>
<evidence type="ECO:0000313" key="1">
    <source>
        <dbReference type="EMBL" id="KAI4583516.1"/>
    </source>
</evidence>
<proteinExistence type="predicted"/>
<gene>
    <name evidence="1" type="ORF">MJG53_008729</name>
</gene>
<accession>A0ACB9V0U9</accession>
<name>A0ACB9V0U9_9CETA</name>
<keyword evidence="2" id="KW-1185">Reference proteome</keyword>
<protein>
    <submittedName>
        <fullName evidence="1">Uncharacterized protein</fullName>
    </submittedName>
</protein>
<sequence>MGAPGLRPESHTKRDRGHPPGREETGCSRREGPVGAVRVVPRRPGFSEGSTERCAEKKAKRGLCAQPEGLRSLLEGLAVLRVTMESGAGGCKVTMSGRTLRTEG</sequence>
<reference evidence="1" key="1">
    <citation type="submission" date="2022-03" db="EMBL/GenBank/DDBJ databases">
        <title>Genomic analyses of argali, domestic sheep and their hybrids provide insights into chromosomal evolution, heterosis and genetic basis of agronomic traits.</title>
        <authorList>
            <person name="Li M."/>
        </authorList>
    </citation>
    <scope>NUCLEOTIDE SEQUENCE</scope>
    <source>
        <strain evidence="1">F1 hybrid</strain>
    </source>
</reference>